<dbReference type="PANTHER" id="PTHR12526">
    <property type="entry name" value="GLYCOSYLTRANSFERASE"/>
    <property type="match status" value="1"/>
</dbReference>
<reference evidence="2" key="1">
    <citation type="submission" date="2016-10" db="EMBL/GenBank/DDBJ databases">
        <authorList>
            <person name="Varghese N."/>
            <person name="Submissions S."/>
        </authorList>
    </citation>
    <scope>NUCLEOTIDE SEQUENCE [LARGE SCALE GENOMIC DNA]</scope>
    <source>
        <strain evidence="2">CGMCC 1.10218</strain>
    </source>
</reference>
<dbReference type="CDD" id="cd03801">
    <property type="entry name" value="GT4_PimA-like"/>
    <property type="match status" value="1"/>
</dbReference>
<keyword evidence="2" id="KW-1185">Reference proteome</keyword>
<dbReference type="EMBL" id="FNZA01000013">
    <property type="protein sequence ID" value="SEJ65634.1"/>
    <property type="molecule type" value="Genomic_DNA"/>
</dbReference>
<dbReference type="SUPFAM" id="SSF53756">
    <property type="entry name" value="UDP-Glycosyltransferase/glycogen phosphorylase"/>
    <property type="match status" value="1"/>
</dbReference>
<dbReference type="AlphaFoldDB" id="A0A1H7AM19"/>
<gene>
    <name evidence="1" type="ORF">SAMN04488058_11335</name>
</gene>
<dbReference type="Pfam" id="PF13692">
    <property type="entry name" value="Glyco_trans_1_4"/>
    <property type="match status" value="1"/>
</dbReference>
<protein>
    <submittedName>
        <fullName evidence="1">Glycosyltransferase involved in cell wall bisynthesis</fullName>
    </submittedName>
</protein>
<evidence type="ECO:0000313" key="2">
    <source>
        <dbReference type="Proteomes" id="UP000199223"/>
    </source>
</evidence>
<accession>A0A1H7AM19</accession>
<dbReference type="PANTHER" id="PTHR12526:SF600">
    <property type="entry name" value="GLYCOSYL TRANSFERASE GROUP 1"/>
    <property type="match status" value="1"/>
</dbReference>
<proteinExistence type="predicted"/>
<sequence length="359" mass="40765">MRVLALCPYPLEGPSARYRTYNFERPLARQGVTLDIRPFMTRELYFRWMRHRRLDLPTLGALLLASARRLTDLLRAGQYDAVWVHRQTAPAFHPLFDRLLMRRARRIVFDMDDSVFTEYPIDELLRGSVAATVGNSYLARYVELVAPQTRALVVPTVIDPEVYQPRVLPAQPRREDSRVTVGWIGTGASFRNYLARVLPRLAETCRAQGAELNVIASPDVRAEVEEHGARFTEWTLDGYLAELGAIDIGIMPLRDDDYVRGKCAFKLIEYGALGLPSVATDLGANREVVLDGETGFLAQSDEEFCARLTDLIRDADLRRRLGEAARARVLSHYTLDRQAEVVAELLRSLDHQPGREKKE</sequence>
<dbReference type="OrthoDB" id="9815351at2"/>
<organism evidence="1 2">
    <name type="scientific">Deinococcus reticulitermitis</name>
    <dbReference type="NCBI Taxonomy" id="856736"/>
    <lineage>
        <taxon>Bacteria</taxon>
        <taxon>Thermotogati</taxon>
        <taxon>Deinococcota</taxon>
        <taxon>Deinococci</taxon>
        <taxon>Deinococcales</taxon>
        <taxon>Deinococcaceae</taxon>
        <taxon>Deinococcus</taxon>
    </lineage>
</organism>
<dbReference type="Gene3D" id="3.40.50.2000">
    <property type="entry name" value="Glycogen Phosphorylase B"/>
    <property type="match status" value="2"/>
</dbReference>
<dbReference type="STRING" id="856736.SAMN04488058_11335"/>
<dbReference type="Proteomes" id="UP000199223">
    <property type="component" value="Unassembled WGS sequence"/>
</dbReference>
<dbReference type="RefSeq" id="WP_092265058.1">
    <property type="nucleotide sequence ID" value="NZ_FNZA01000013.1"/>
</dbReference>
<name>A0A1H7AM19_9DEIO</name>
<evidence type="ECO:0000313" key="1">
    <source>
        <dbReference type="EMBL" id="SEJ65634.1"/>
    </source>
</evidence>
<keyword evidence="1" id="KW-0808">Transferase</keyword>
<dbReference type="GO" id="GO:0016757">
    <property type="term" value="F:glycosyltransferase activity"/>
    <property type="evidence" value="ECO:0007669"/>
    <property type="project" value="TreeGrafter"/>
</dbReference>